<proteinExistence type="predicted"/>
<dbReference type="InterPro" id="IPR036397">
    <property type="entry name" value="RNaseH_sf"/>
</dbReference>
<evidence type="ECO:0000259" key="1">
    <source>
        <dbReference type="Pfam" id="PF01612"/>
    </source>
</evidence>
<feature type="domain" description="3'-5' exonuclease" evidence="1">
    <location>
        <begin position="48"/>
        <end position="115"/>
    </location>
</feature>
<dbReference type="EMBL" id="HG994373">
    <property type="protein sequence ID" value="CAF1759267.1"/>
    <property type="molecule type" value="Genomic_DNA"/>
</dbReference>
<dbReference type="Gene3D" id="3.30.420.10">
    <property type="entry name" value="Ribonuclease H-like superfamily/Ribonuclease H"/>
    <property type="match status" value="2"/>
</dbReference>
<dbReference type="SUPFAM" id="SSF53098">
    <property type="entry name" value="Ribonuclease H-like"/>
    <property type="match status" value="1"/>
</dbReference>
<dbReference type="InterPro" id="IPR012337">
    <property type="entry name" value="RNaseH-like_sf"/>
</dbReference>
<dbReference type="InterPro" id="IPR002562">
    <property type="entry name" value="3'-5'_exonuclease_dom"/>
</dbReference>
<sequence length="218" mass="25280">MQNMFFGDHSPKRTVQKNACGSVDSSLQLRGLANTLQSKIFSLLTRNKKIKIILGISTKEEDYLVGAIALHDETALLRPVFYVPRICKVFHGDQNDVTWLQRDFHIYLANLFDTYTLQDWTKRPLSQIMLRYARSDTQYLLEITNVLTAELKEGKKYDEAIRRSNKMCLTLYTKGQEDFKLVKTGNLPILEIHRLGSESIKRWRRGAYTNKTWALFGV</sequence>
<dbReference type="GO" id="GO:0000175">
    <property type="term" value="F:3'-5'-RNA exonuclease activity"/>
    <property type="evidence" value="ECO:0007669"/>
    <property type="project" value="InterPro"/>
</dbReference>
<dbReference type="InterPro" id="IPR045092">
    <property type="entry name" value="Rrp6-like"/>
</dbReference>
<dbReference type="AlphaFoldDB" id="A0A816J6J2"/>
<dbReference type="GO" id="GO:0003676">
    <property type="term" value="F:nucleic acid binding"/>
    <property type="evidence" value="ECO:0007669"/>
    <property type="project" value="InterPro"/>
</dbReference>
<protein>
    <submittedName>
        <fullName evidence="2">(rape) hypothetical protein</fullName>
    </submittedName>
</protein>
<accession>A0A816J6J2</accession>
<name>A0A816J6J2_BRANA</name>
<reference evidence="2" key="1">
    <citation type="submission" date="2021-01" db="EMBL/GenBank/DDBJ databases">
        <authorList>
            <consortium name="Genoscope - CEA"/>
            <person name="William W."/>
        </authorList>
    </citation>
    <scope>NUCLEOTIDE SEQUENCE</scope>
</reference>
<dbReference type="GO" id="GO:0000467">
    <property type="term" value="P:exonucleolytic trimming to generate mature 3'-end of 5.8S rRNA from tricistronic rRNA transcript (SSU-rRNA, 5.8S rRNA, LSU-rRNA)"/>
    <property type="evidence" value="ECO:0007669"/>
    <property type="project" value="InterPro"/>
</dbReference>
<evidence type="ECO:0000313" key="2">
    <source>
        <dbReference type="EMBL" id="CAF1759267.1"/>
    </source>
</evidence>
<organism evidence="2">
    <name type="scientific">Brassica napus</name>
    <name type="common">Rape</name>
    <dbReference type="NCBI Taxonomy" id="3708"/>
    <lineage>
        <taxon>Eukaryota</taxon>
        <taxon>Viridiplantae</taxon>
        <taxon>Streptophyta</taxon>
        <taxon>Embryophyta</taxon>
        <taxon>Tracheophyta</taxon>
        <taxon>Spermatophyta</taxon>
        <taxon>Magnoliopsida</taxon>
        <taxon>eudicotyledons</taxon>
        <taxon>Gunneridae</taxon>
        <taxon>Pentapetalae</taxon>
        <taxon>rosids</taxon>
        <taxon>malvids</taxon>
        <taxon>Brassicales</taxon>
        <taxon>Brassicaceae</taxon>
        <taxon>Brassiceae</taxon>
        <taxon>Brassica</taxon>
    </lineage>
</organism>
<dbReference type="Proteomes" id="UP001295469">
    <property type="component" value="Chromosome C09"/>
</dbReference>
<dbReference type="PANTHER" id="PTHR12124">
    <property type="entry name" value="POLYMYOSITIS/SCLERODERMA AUTOANTIGEN-RELATED"/>
    <property type="match status" value="1"/>
</dbReference>
<gene>
    <name evidence="2" type="ORF">DARMORV10_C09P44660.1</name>
</gene>
<dbReference type="PANTHER" id="PTHR12124:SF70">
    <property type="entry name" value="HRDC DOMAIN-CONTAINING PROTEIN"/>
    <property type="match status" value="1"/>
</dbReference>
<dbReference type="Pfam" id="PF01612">
    <property type="entry name" value="DNA_pol_A_exo1"/>
    <property type="match status" value="1"/>
</dbReference>